<dbReference type="AlphaFoldDB" id="A0A9D9DP89"/>
<comment type="caution">
    <text evidence="2">The sequence shown here is derived from an EMBL/GenBank/DDBJ whole genome shotgun (WGS) entry which is preliminary data.</text>
</comment>
<sequence length="379" mass="44043">MRNSSCTKISYPIKIADLYSGSKAIPDKLIKKKFNKFLQKVNFNNAEELYICIAMNIESSLCKNFKTLKDLRAIFKTNEDCIRFLEELIWEGEPVSPYDKTSKVYKCKDGWYKCKNTGKEFNILTGTLFQGTKIDLTTWFEVIFRENSDKSGLAATTVMRDYGITYTAAWNMLHKIRNAMSKENHQELSGTVEVDEYHAGGSLKNMHYNKKLEVKQIPNQNKKLLQGFVQRNGDSVIRVIPNMLDSTLNAGILRYVEKGSSLYSDDNPSYQKLPPFYKQAMVVHSKGNYVNKNDKNVHTNTIESVWSGFKRVENIHIVISPKHTQNYANETVFRYNTRKMKSSEACIWFLQNIEDTKITWKEIRDGKYRQYNRNQKRVA</sequence>
<name>A0A9D9DP89_9BACT</name>
<reference evidence="2" key="2">
    <citation type="journal article" date="2021" name="PeerJ">
        <title>Extensive microbial diversity within the chicken gut microbiome revealed by metagenomics and culture.</title>
        <authorList>
            <person name="Gilroy R."/>
            <person name="Ravi A."/>
            <person name="Getino M."/>
            <person name="Pursley I."/>
            <person name="Horton D.L."/>
            <person name="Alikhan N.F."/>
            <person name="Baker D."/>
            <person name="Gharbi K."/>
            <person name="Hall N."/>
            <person name="Watson M."/>
            <person name="Adriaenssens E.M."/>
            <person name="Foster-Nyarko E."/>
            <person name="Jarju S."/>
            <person name="Secka A."/>
            <person name="Antonio M."/>
            <person name="Oren A."/>
            <person name="Chaudhuri R.R."/>
            <person name="La Ragione R."/>
            <person name="Hildebrand F."/>
            <person name="Pallen M.J."/>
        </authorList>
    </citation>
    <scope>NUCLEOTIDE SEQUENCE</scope>
    <source>
        <strain evidence="2">10192</strain>
    </source>
</reference>
<dbReference type="SMART" id="SM01126">
    <property type="entry name" value="DDE_Tnp_IS1595"/>
    <property type="match status" value="1"/>
</dbReference>
<dbReference type="PANTHER" id="PTHR47163:SF2">
    <property type="entry name" value="SI:DKEY-17M8.2"/>
    <property type="match status" value="1"/>
</dbReference>
<protein>
    <submittedName>
        <fullName evidence="2">IS1595 family transposase</fullName>
    </submittedName>
</protein>
<feature type="domain" description="ISXO2-like transposase" evidence="1">
    <location>
        <begin position="187"/>
        <end position="336"/>
    </location>
</feature>
<evidence type="ECO:0000259" key="1">
    <source>
        <dbReference type="SMART" id="SM01126"/>
    </source>
</evidence>
<evidence type="ECO:0000313" key="3">
    <source>
        <dbReference type="Proteomes" id="UP000823632"/>
    </source>
</evidence>
<dbReference type="Pfam" id="PF12762">
    <property type="entry name" value="DDE_Tnp_IS1595"/>
    <property type="match status" value="1"/>
</dbReference>
<dbReference type="EMBL" id="JADIND010000141">
    <property type="protein sequence ID" value="MBO8431021.1"/>
    <property type="molecule type" value="Genomic_DNA"/>
</dbReference>
<dbReference type="Proteomes" id="UP000823632">
    <property type="component" value="Unassembled WGS sequence"/>
</dbReference>
<dbReference type="InterPro" id="IPR053164">
    <property type="entry name" value="IS1016-like_transposase"/>
</dbReference>
<accession>A0A9D9DP89</accession>
<organism evidence="2 3">
    <name type="scientific">Candidatus Scatousia excrementipullorum</name>
    <dbReference type="NCBI Taxonomy" id="2840936"/>
    <lineage>
        <taxon>Bacteria</taxon>
        <taxon>Candidatus Scatousia</taxon>
    </lineage>
</organism>
<proteinExistence type="predicted"/>
<evidence type="ECO:0000313" key="2">
    <source>
        <dbReference type="EMBL" id="MBO8431021.1"/>
    </source>
</evidence>
<reference evidence="2" key="1">
    <citation type="submission" date="2020-10" db="EMBL/GenBank/DDBJ databases">
        <authorList>
            <person name="Gilroy R."/>
        </authorList>
    </citation>
    <scope>NUCLEOTIDE SEQUENCE</scope>
    <source>
        <strain evidence="2">10192</strain>
    </source>
</reference>
<gene>
    <name evidence="2" type="ORF">IAC76_06495</name>
</gene>
<dbReference type="InterPro" id="IPR024445">
    <property type="entry name" value="Tnp_ISXO2-like"/>
</dbReference>
<dbReference type="NCBIfam" id="NF033547">
    <property type="entry name" value="transpos_IS1595"/>
    <property type="match status" value="1"/>
</dbReference>
<dbReference type="PANTHER" id="PTHR47163">
    <property type="entry name" value="DDE_TNP_IS1595 DOMAIN-CONTAINING PROTEIN"/>
    <property type="match status" value="1"/>
</dbReference>